<name>A0ACB6QF13_9PLEO</name>
<evidence type="ECO:0000313" key="2">
    <source>
        <dbReference type="Proteomes" id="UP000799755"/>
    </source>
</evidence>
<proteinExistence type="predicted"/>
<gene>
    <name evidence="1" type="ORF">BDR25DRAFT_337000</name>
</gene>
<comment type="caution">
    <text evidence="1">The sequence shown here is derived from an EMBL/GenBank/DDBJ whole genome shotgun (WGS) entry which is preliminary data.</text>
</comment>
<sequence>MTAVGKEESLTNFKIPMEFGSEVFDFSERERKYLVLTNTWPKFVNGVWVLSQGEGRKAGMRKLVEEGFFARCKIRFASSWFRLESDYHRQSQCPQAEPLFPSQRTKELDSMDEFLQSETFRNLSIKRLSGAVQIPTESFDDLGSVGVDHRWDVFYHFAAYLEKTFPLVHSTLQLEKINTHALLYTWPGTDPSLKPTLLMAHQDVVPVPKSTMGQWTHPPFSGFYDGKFIWGRGSSDCKNQLMAILEAVEALIEGEFIPTRTVVLSFGFDEEISGQEGANHLAPVIISKFGHNSIAVIVDEGATTAEAWGTNFAMPGVAEKGYVDVDIVVRMPGGHSSIPPEHNGIGVAGELITLIESNPYEPYLDDDNPYLSLLHCGAEYAPEFPSKLKHLLGKRAITLGKKDDLAIEASKAGLGIKYLMTTSVAVDIIQGGVKVNALPERTQITVNHRINVGSSASTVLHKLTFLAAKVAKKHNLRLIPFNGSETPKSITLSHRDTLLQPAPVTPTNFKPGKSTPYSVLSGTTRALYGKGLLVAPGIMTGNTDTRYYWGLSEHIFRYGPGWDKDQEGLGNIHTVDEKIGVQAHVDTVRWMGAFIRNMDEADLRS</sequence>
<reference evidence="1" key="1">
    <citation type="journal article" date="2020" name="Stud. Mycol.">
        <title>101 Dothideomycetes genomes: a test case for predicting lifestyles and emergence of pathogens.</title>
        <authorList>
            <person name="Haridas S."/>
            <person name="Albert R."/>
            <person name="Binder M."/>
            <person name="Bloem J."/>
            <person name="Labutti K."/>
            <person name="Salamov A."/>
            <person name="Andreopoulos B."/>
            <person name="Baker S."/>
            <person name="Barry K."/>
            <person name="Bills G."/>
            <person name="Bluhm B."/>
            <person name="Cannon C."/>
            <person name="Castanera R."/>
            <person name="Culley D."/>
            <person name="Daum C."/>
            <person name="Ezra D."/>
            <person name="Gonzalez J."/>
            <person name="Henrissat B."/>
            <person name="Kuo A."/>
            <person name="Liang C."/>
            <person name="Lipzen A."/>
            <person name="Lutzoni F."/>
            <person name="Magnuson J."/>
            <person name="Mondo S."/>
            <person name="Nolan M."/>
            <person name="Ohm R."/>
            <person name="Pangilinan J."/>
            <person name="Park H.-J."/>
            <person name="Ramirez L."/>
            <person name="Alfaro M."/>
            <person name="Sun H."/>
            <person name="Tritt A."/>
            <person name="Yoshinaga Y."/>
            <person name="Zwiers L.-H."/>
            <person name="Turgeon B."/>
            <person name="Goodwin S."/>
            <person name="Spatafora J."/>
            <person name="Crous P."/>
            <person name="Grigoriev I."/>
        </authorList>
    </citation>
    <scope>NUCLEOTIDE SEQUENCE</scope>
    <source>
        <strain evidence="1">ATCC 200398</strain>
    </source>
</reference>
<keyword evidence="2" id="KW-1185">Reference proteome</keyword>
<organism evidence="1 2">
    <name type="scientific">Lindgomyces ingoldianus</name>
    <dbReference type="NCBI Taxonomy" id="673940"/>
    <lineage>
        <taxon>Eukaryota</taxon>
        <taxon>Fungi</taxon>
        <taxon>Dikarya</taxon>
        <taxon>Ascomycota</taxon>
        <taxon>Pezizomycotina</taxon>
        <taxon>Dothideomycetes</taxon>
        <taxon>Pleosporomycetidae</taxon>
        <taxon>Pleosporales</taxon>
        <taxon>Lindgomycetaceae</taxon>
        <taxon>Lindgomyces</taxon>
    </lineage>
</organism>
<accession>A0ACB6QF13</accession>
<protein>
    <submittedName>
        <fullName evidence="1">Vacuolar carboxypeptidase-like protein Cps1</fullName>
    </submittedName>
</protein>
<dbReference type="EMBL" id="MU003529">
    <property type="protein sequence ID" value="KAF2465614.1"/>
    <property type="molecule type" value="Genomic_DNA"/>
</dbReference>
<evidence type="ECO:0000313" key="1">
    <source>
        <dbReference type="EMBL" id="KAF2465614.1"/>
    </source>
</evidence>
<dbReference type="Proteomes" id="UP000799755">
    <property type="component" value="Unassembled WGS sequence"/>
</dbReference>